<feature type="region of interest" description="Disordered" evidence="1">
    <location>
        <begin position="41"/>
        <end position="217"/>
    </location>
</feature>
<feature type="compositionally biased region" description="Basic and acidic residues" evidence="1">
    <location>
        <begin position="369"/>
        <end position="387"/>
    </location>
</feature>
<dbReference type="PANTHER" id="PTHR31105:SF38">
    <property type="entry name" value="PROTEIN ENHANCED DISEASE RESISTANCE 4"/>
    <property type="match status" value="1"/>
</dbReference>
<dbReference type="PANTHER" id="PTHR31105">
    <property type="entry name" value="EXTRA-LARGE G-PROTEIN-LIKE"/>
    <property type="match status" value="1"/>
</dbReference>
<feature type="region of interest" description="Disordered" evidence="1">
    <location>
        <begin position="311"/>
        <end position="343"/>
    </location>
</feature>
<feature type="compositionally biased region" description="Polar residues" evidence="1">
    <location>
        <begin position="440"/>
        <end position="457"/>
    </location>
</feature>
<name>A0ABD2ZPG3_9GENT</name>
<dbReference type="InterPro" id="IPR021480">
    <property type="entry name" value="Zinc_ribbon_12"/>
</dbReference>
<dbReference type="Pfam" id="PF11331">
    <property type="entry name" value="Zn_ribbon_12"/>
    <property type="match status" value="1"/>
</dbReference>
<feature type="region of interest" description="Disordered" evidence="1">
    <location>
        <begin position="440"/>
        <end position="502"/>
    </location>
</feature>
<keyword evidence="5" id="KW-1185">Reference proteome</keyword>
<feature type="compositionally biased region" description="Polar residues" evidence="1">
    <location>
        <begin position="873"/>
        <end position="884"/>
    </location>
</feature>
<evidence type="ECO:0000259" key="2">
    <source>
        <dbReference type="Pfam" id="PF11331"/>
    </source>
</evidence>
<evidence type="ECO:0000259" key="3">
    <source>
        <dbReference type="Pfam" id="PF22910"/>
    </source>
</evidence>
<feature type="compositionally biased region" description="Polar residues" evidence="1">
    <location>
        <begin position="72"/>
        <end position="95"/>
    </location>
</feature>
<feature type="domain" description="Probable zinc-ribbon" evidence="2">
    <location>
        <begin position="798"/>
        <end position="840"/>
    </location>
</feature>
<proteinExistence type="predicted"/>
<dbReference type="Proteomes" id="UP001630127">
    <property type="component" value="Unassembled WGS sequence"/>
</dbReference>
<organism evidence="4 5">
    <name type="scientific">Cinchona calisaya</name>
    <dbReference type="NCBI Taxonomy" id="153742"/>
    <lineage>
        <taxon>Eukaryota</taxon>
        <taxon>Viridiplantae</taxon>
        <taxon>Streptophyta</taxon>
        <taxon>Embryophyta</taxon>
        <taxon>Tracheophyta</taxon>
        <taxon>Spermatophyta</taxon>
        <taxon>Magnoliopsida</taxon>
        <taxon>eudicotyledons</taxon>
        <taxon>Gunneridae</taxon>
        <taxon>Pentapetalae</taxon>
        <taxon>asterids</taxon>
        <taxon>lamiids</taxon>
        <taxon>Gentianales</taxon>
        <taxon>Rubiaceae</taxon>
        <taxon>Cinchonoideae</taxon>
        <taxon>Cinchoneae</taxon>
        <taxon>Cinchona</taxon>
    </lineage>
</organism>
<dbReference type="InterPro" id="IPR055126">
    <property type="entry name" value="EDR4-like_N"/>
</dbReference>
<gene>
    <name evidence="4" type="ORF">ACH5RR_019479</name>
</gene>
<dbReference type="Pfam" id="PF22910">
    <property type="entry name" value="EDR4-like_1st"/>
    <property type="match status" value="1"/>
</dbReference>
<protein>
    <recommendedName>
        <fullName evidence="6">Zinc-ribbon domain-containing protein</fullName>
    </recommendedName>
</protein>
<sequence>MTTQKTTKIRLVRCPKCRQLLPEPDIPVYKCGGCGAVLQAKKRKTDSTGLSRDGTDANKITEQICVPDQKEISLNQQETTSYAGGESSLDTSNNRNQDDFPNCNGKQPEGGSSPDTSNHRNQDDFPDCNGKQSEGGSSPDTRNNRNQDDFPDCNGKQPGDKNLSLGLPSSTQLRSQENEDLLPSVSEKIEQAQREYNSDQDTHGYENEFGDSKGNCNRDKSFSDDFNSSMKLPCNETEDSNTTSDHCARVNQIARDDCNRELHEDTNFLSKVSSLTEDKLYKNHFSPKGGAVEARDESNCILQLVDSSTERKFEGNGREFPNNGNSSQEISSSTVLVPEKPSSVLEANSEVEENLGDHVLCGLNTEYSLDKKETDSSENDENPRDETIPSDNVESPDYQQLRASQRMIPRGFGHATSEDTLDNLPLVNLSSKLGLKNINLSKSPTGSYYGNDDSASSYDGFENRIPGRSSKPPKRKLKHANFNNTNRLQREDGPPANDVPSSNLEIQDQAIIGSASEVRNQARKSSILPEKNYPTMKYKNHQDDLHDLRNHGHSSGSRIIGDKDEHVSKLPFFQKYSLADHRKGNPSHYPNNVFQHYSGFCAPDAPSYTEPDKLELLRMVYELKDELNRMQISNVRFPPPVIREDKYTPLFYDRQLAPLEGISANLCYSRYPEIHGKRKGLPKLHRVPRVAFSGDAADYRRHVDCACLHCHTQDWQCPVQLPSHSICCNKVHCPAHSSPCHNGQCSTSSSPQHYKSSEFSVWDHETMSDDQRHRDNDMKKLRLRERYHSAKRLLRPVAGGTPIVSCYHCSQLLQLPADFLLLGRRCHKLRCNACRKVMKFLLHSSTHLVPRMADGVAPPPSMVDDCSESIRQRNWPSTSHSNDNPYAEPLSFTDDYGLSLDRSYSTEGR</sequence>
<feature type="compositionally biased region" description="Basic and acidic residues" evidence="1">
    <location>
        <begin position="187"/>
        <end position="206"/>
    </location>
</feature>
<dbReference type="EMBL" id="JBJUIK010000008">
    <property type="protein sequence ID" value="KAL3521330.1"/>
    <property type="molecule type" value="Genomic_DNA"/>
</dbReference>
<feature type="compositionally biased region" description="Polar residues" evidence="1">
    <location>
        <begin position="322"/>
        <end position="335"/>
    </location>
</feature>
<evidence type="ECO:0000313" key="5">
    <source>
        <dbReference type="Proteomes" id="UP001630127"/>
    </source>
</evidence>
<feature type="compositionally biased region" description="Polar residues" evidence="1">
    <location>
        <begin position="130"/>
        <end position="141"/>
    </location>
</feature>
<reference evidence="4 5" key="1">
    <citation type="submission" date="2024-11" db="EMBL/GenBank/DDBJ databases">
        <title>A near-complete genome assembly of Cinchona calisaya.</title>
        <authorList>
            <person name="Lian D.C."/>
            <person name="Zhao X.W."/>
            <person name="Wei L."/>
        </authorList>
    </citation>
    <scope>NUCLEOTIDE SEQUENCE [LARGE SCALE GENOMIC DNA]</scope>
    <source>
        <tissue evidence="4">Nenye</tissue>
    </source>
</reference>
<accession>A0ABD2ZPG3</accession>
<evidence type="ECO:0000313" key="4">
    <source>
        <dbReference type="EMBL" id="KAL3521330.1"/>
    </source>
</evidence>
<feature type="region of interest" description="Disordered" evidence="1">
    <location>
        <begin position="873"/>
        <end position="909"/>
    </location>
</feature>
<feature type="domain" description="Enhanced disease resistance 4-like N-terminal" evidence="3">
    <location>
        <begin position="8"/>
        <end position="40"/>
    </location>
</feature>
<evidence type="ECO:0000256" key="1">
    <source>
        <dbReference type="SAM" id="MobiDB-lite"/>
    </source>
</evidence>
<dbReference type="AlphaFoldDB" id="A0ABD2ZPG3"/>
<feature type="region of interest" description="Disordered" evidence="1">
    <location>
        <begin position="369"/>
        <end position="396"/>
    </location>
</feature>
<comment type="caution">
    <text evidence="4">The sequence shown here is derived from an EMBL/GenBank/DDBJ whole genome shotgun (WGS) entry which is preliminary data.</text>
</comment>
<evidence type="ECO:0008006" key="6">
    <source>
        <dbReference type="Google" id="ProtNLM"/>
    </source>
</evidence>
<dbReference type="InterPro" id="IPR040244">
    <property type="entry name" value="EDR4-like"/>
</dbReference>